<accession>A0A1N6GP17</accession>
<protein>
    <submittedName>
        <fullName evidence="1">Uncharacterized protein</fullName>
    </submittedName>
</protein>
<dbReference type="STRING" id="232089.SAMN05443544_2743"/>
<evidence type="ECO:0000313" key="1">
    <source>
        <dbReference type="EMBL" id="SIO09253.1"/>
    </source>
</evidence>
<sequence length="54" mass="5708">MKWLKGIAVALVVIFALFYMISRPEDAANVVQGAFGAVVSATEAVGRFFSSLAS</sequence>
<reference evidence="2" key="1">
    <citation type="submission" date="2016-11" db="EMBL/GenBank/DDBJ databases">
        <authorList>
            <person name="Varghese N."/>
            <person name="Submissions S."/>
        </authorList>
    </citation>
    <scope>NUCLEOTIDE SEQUENCE [LARGE SCALE GENOMIC DNA]</scope>
    <source>
        <strain evidence="2">DSM 8595</strain>
    </source>
</reference>
<dbReference type="Proteomes" id="UP000184699">
    <property type="component" value="Unassembled WGS sequence"/>
</dbReference>
<dbReference type="AlphaFoldDB" id="A0A1N6GP17"/>
<evidence type="ECO:0000313" key="2">
    <source>
        <dbReference type="Proteomes" id="UP000184699"/>
    </source>
</evidence>
<dbReference type="RefSeq" id="WP_165877421.1">
    <property type="nucleotide sequence ID" value="NZ_FSRJ01000003.1"/>
</dbReference>
<dbReference type="EMBL" id="FSRJ01000003">
    <property type="protein sequence ID" value="SIO09253.1"/>
    <property type="molecule type" value="Genomic_DNA"/>
</dbReference>
<keyword evidence="2" id="KW-1185">Reference proteome</keyword>
<name>A0A1N6GP17_9MICO</name>
<organism evidence="1 2">
    <name type="scientific">Agromyces cerinus subsp. cerinus</name>
    <dbReference type="NCBI Taxonomy" id="232089"/>
    <lineage>
        <taxon>Bacteria</taxon>
        <taxon>Bacillati</taxon>
        <taxon>Actinomycetota</taxon>
        <taxon>Actinomycetes</taxon>
        <taxon>Micrococcales</taxon>
        <taxon>Microbacteriaceae</taxon>
        <taxon>Agromyces</taxon>
    </lineage>
</organism>
<proteinExistence type="predicted"/>
<gene>
    <name evidence="1" type="ORF">SAMN05443544_2743</name>
</gene>